<proteinExistence type="inferred from homology"/>
<dbReference type="AlphaFoldDB" id="A0A917E3T3"/>
<reference evidence="2" key="1">
    <citation type="journal article" date="2014" name="Int. J. Syst. Evol. Microbiol.">
        <title>Complete genome sequence of Corynebacterium casei LMG S-19264T (=DSM 44701T), isolated from a smear-ripened cheese.</title>
        <authorList>
            <consortium name="US DOE Joint Genome Institute (JGI-PGF)"/>
            <person name="Walter F."/>
            <person name="Albersmeier A."/>
            <person name="Kalinowski J."/>
            <person name="Ruckert C."/>
        </authorList>
    </citation>
    <scope>NUCLEOTIDE SEQUENCE</scope>
    <source>
        <strain evidence="2">CGMCC 1.15367</strain>
    </source>
</reference>
<comment type="similarity">
    <text evidence="1">Belongs to the ROK (NagC/XylR) family.</text>
</comment>
<evidence type="ECO:0000256" key="1">
    <source>
        <dbReference type="ARBA" id="ARBA00006479"/>
    </source>
</evidence>
<gene>
    <name evidence="2" type="ORF">GCM10011390_16520</name>
</gene>
<dbReference type="SUPFAM" id="SSF53067">
    <property type="entry name" value="Actin-like ATPase domain"/>
    <property type="match status" value="1"/>
</dbReference>
<dbReference type="EMBL" id="BMIQ01000002">
    <property type="protein sequence ID" value="GGD98451.1"/>
    <property type="molecule type" value="Genomic_DNA"/>
</dbReference>
<dbReference type="Proteomes" id="UP000644699">
    <property type="component" value="Unassembled WGS sequence"/>
</dbReference>
<dbReference type="PANTHER" id="PTHR18964:SF149">
    <property type="entry name" value="BIFUNCTIONAL UDP-N-ACETYLGLUCOSAMINE 2-EPIMERASE_N-ACETYLMANNOSAMINE KINASE"/>
    <property type="match status" value="1"/>
</dbReference>
<name>A0A917E3T3_9HYPH</name>
<comment type="caution">
    <text evidence="2">The sequence shown here is derived from an EMBL/GenBank/DDBJ whole genome shotgun (WGS) entry which is preliminary data.</text>
</comment>
<evidence type="ECO:0000313" key="3">
    <source>
        <dbReference type="Proteomes" id="UP000644699"/>
    </source>
</evidence>
<dbReference type="Gene3D" id="3.30.420.40">
    <property type="match status" value="2"/>
</dbReference>
<protein>
    <submittedName>
        <fullName evidence="2">Glucokinase</fullName>
    </submittedName>
</protein>
<dbReference type="PANTHER" id="PTHR18964">
    <property type="entry name" value="ROK (REPRESSOR, ORF, KINASE) FAMILY"/>
    <property type="match status" value="1"/>
</dbReference>
<dbReference type="PROSITE" id="PS01125">
    <property type="entry name" value="ROK"/>
    <property type="match status" value="1"/>
</dbReference>
<dbReference type="InterPro" id="IPR049874">
    <property type="entry name" value="ROK_cs"/>
</dbReference>
<sequence>MAPLAIGIDVGGTQIRAALVAADGAVLDRLAVPTPATEGAAFVVARIAEAARSVAGDAPVIGIGLSAPGPLDAERGIALATPTIAGFVDFPLAAEVRAATGLPVALENDGIAAAIGEWRFGAGRGLANLVYVTVSTGIGGGVVVDDHVLRGRKGMAGHIGHMTVMRGGELCACGHHGCFEAHASGTAFLARARRLAAGRAGSALHAPGPALSGAAVFAAAAAGDALAEELVAEEAEMLGLGFASLLHLYSPDVLVMGGGMSAQFAALGPRIEAAVRRIAMPPFRDVPILPAALGDNSGLAGAGALAFERFGPGAG</sequence>
<dbReference type="Pfam" id="PF00480">
    <property type="entry name" value="ROK"/>
    <property type="match status" value="1"/>
</dbReference>
<dbReference type="RefSeq" id="WP_188907743.1">
    <property type="nucleotide sequence ID" value="NZ_BMIQ01000002.1"/>
</dbReference>
<dbReference type="InterPro" id="IPR043129">
    <property type="entry name" value="ATPase_NBD"/>
</dbReference>
<dbReference type="InterPro" id="IPR000600">
    <property type="entry name" value="ROK"/>
</dbReference>
<organism evidence="2 3">
    <name type="scientific">Aureimonas endophytica</name>
    <dbReference type="NCBI Taxonomy" id="2027858"/>
    <lineage>
        <taxon>Bacteria</taxon>
        <taxon>Pseudomonadati</taxon>
        <taxon>Pseudomonadota</taxon>
        <taxon>Alphaproteobacteria</taxon>
        <taxon>Hyphomicrobiales</taxon>
        <taxon>Aurantimonadaceae</taxon>
        <taxon>Aureimonas</taxon>
    </lineage>
</organism>
<accession>A0A917E3T3</accession>
<evidence type="ECO:0000313" key="2">
    <source>
        <dbReference type="EMBL" id="GGD98451.1"/>
    </source>
</evidence>
<reference evidence="2" key="2">
    <citation type="submission" date="2020-09" db="EMBL/GenBank/DDBJ databases">
        <authorList>
            <person name="Sun Q."/>
            <person name="Zhou Y."/>
        </authorList>
    </citation>
    <scope>NUCLEOTIDE SEQUENCE</scope>
    <source>
        <strain evidence="2">CGMCC 1.15367</strain>
    </source>
</reference>
<keyword evidence="3" id="KW-1185">Reference proteome</keyword>